<accession>A0A5N6KB48</accession>
<protein>
    <submittedName>
        <fullName evidence="1">Uncharacterized protein</fullName>
    </submittedName>
</protein>
<organism evidence="1 2">
    <name type="scientific">Monilinia laxa</name>
    <name type="common">Brown rot fungus</name>
    <name type="synonym">Sclerotinia laxa</name>
    <dbReference type="NCBI Taxonomy" id="61186"/>
    <lineage>
        <taxon>Eukaryota</taxon>
        <taxon>Fungi</taxon>
        <taxon>Dikarya</taxon>
        <taxon>Ascomycota</taxon>
        <taxon>Pezizomycotina</taxon>
        <taxon>Leotiomycetes</taxon>
        <taxon>Helotiales</taxon>
        <taxon>Sclerotiniaceae</taxon>
        <taxon>Monilinia</taxon>
    </lineage>
</organism>
<dbReference type="Proteomes" id="UP000326757">
    <property type="component" value="Unassembled WGS sequence"/>
</dbReference>
<evidence type="ECO:0000313" key="1">
    <source>
        <dbReference type="EMBL" id="KAB8300426.1"/>
    </source>
</evidence>
<dbReference type="EMBL" id="VIGI01000005">
    <property type="protein sequence ID" value="KAB8300426.1"/>
    <property type="molecule type" value="Genomic_DNA"/>
</dbReference>
<reference evidence="1 2" key="1">
    <citation type="submission" date="2019-06" db="EMBL/GenBank/DDBJ databases">
        <title>Genome Sequence of the Brown Rot Fungal Pathogen Monilinia laxa.</title>
        <authorList>
            <person name="De Miccolis Angelini R.M."/>
            <person name="Landi L."/>
            <person name="Abate D."/>
            <person name="Pollastro S."/>
            <person name="Romanazzi G."/>
            <person name="Faretra F."/>
        </authorList>
    </citation>
    <scope>NUCLEOTIDE SEQUENCE [LARGE SCALE GENOMIC DNA]</scope>
    <source>
        <strain evidence="1 2">Mlax316</strain>
    </source>
</reference>
<evidence type="ECO:0000313" key="2">
    <source>
        <dbReference type="Proteomes" id="UP000326757"/>
    </source>
</evidence>
<keyword evidence="2" id="KW-1185">Reference proteome</keyword>
<name>A0A5N6KB48_MONLA</name>
<gene>
    <name evidence="1" type="ORF">EYC80_000600</name>
</gene>
<sequence length="154" mass="17134">MTSVPTIDDLKMLIAVLSQFAPDNKPFPSPNHLKLAQDLGLRDRNVSKGQWFRLVRKMKTGEFGDFGDLIVEKESTESPGKKRAAVEIPVNADMSEAGPSPSKKVKLVSNAGYLKWVNANNGFNRGGKKLVKGKGRKTVVEVKTDMRDWDEDEF</sequence>
<comment type="caution">
    <text evidence="1">The sequence shown here is derived from an EMBL/GenBank/DDBJ whole genome shotgun (WGS) entry which is preliminary data.</text>
</comment>
<dbReference type="OrthoDB" id="3546727at2759"/>
<proteinExistence type="predicted"/>
<dbReference type="AlphaFoldDB" id="A0A5N6KB48"/>